<name>A0AAP0P9K0_9MAGN</name>
<accession>A0AAP0P9K0</accession>
<sequence length="238" mass="27540">MDISNYGLWGNHDAAHSTLKLYLANNQTKFETLWGVVDGLLRIQHNNINASFELSLNMVKHEFVDGLYFRLHGYISQKALKLIRDESEREEDVGDDSTLYGCDIRTTHDLPYTHEINFHKMVGSPISLEDIHVYRRKLSMVSENDVDRAGYNVNDEIQRVLKKFHACTDEDDHIRIIQEAREISRPSSTFWVVPHIKIKTKGRTPGCTAGSLMNKEKKKGSTRKLDEEYFDDKIAKWV</sequence>
<gene>
    <name evidence="1" type="ORF">Scep_012109</name>
</gene>
<evidence type="ECO:0000313" key="2">
    <source>
        <dbReference type="Proteomes" id="UP001419268"/>
    </source>
</evidence>
<reference evidence="1 2" key="1">
    <citation type="submission" date="2024-01" db="EMBL/GenBank/DDBJ databases">
        <title>Genome assemblies of Stephania.</title>
        <authorList>
            <person name="Yang L."/>
        </authorList>
    </citation>
    <scope>NUCLEOTIDE SEQUENCE [LARGE SCALE GENOMIC DNA]</scope>
    <source>
        <strain evidence="1">JXDWG</strain>
        <tissue evidence="1">Leaf</tissue>
    </source>
</reference>
<organism evidence="1 2">
    <name type="scientific">Stephania cephalantha</name>
    <dbReference type="NCBI Taxonomy" id="152367"/>
    <lineage>
        <taxon>Eukaryota</taxon>
        <taxon>Viridiplantae</taxon>
        <taxon>Streptophyta</taxon>
        <taxon>Embryophyta</taxon>
        <taxon>Tracheophyta</taxon>
        <taxon>Spermatophyta</taxon>
        <taxon>Magnoliopsida</taxon>
        <taxon>Ranunculales</taxon>
        <taxon>Menispermaceae</taxon>
        <taxon>Menispermoideae</taxon>
        <taxon>Cissampelideae</taxon>
        <taxon>Stephania</taxon>
    </lineage>
</organism>
<evidence type="ECO:0000313" key="1">
    <source>
        <dbReference type="EMBL" id="KAK9132581.1"/>
    </source>
</evidence>
<dbReference type="EMBL" id="JBBNAG010000005">
    <property type="protein sequence ID" value="KAK9132581.1"/>
    <property type="molecule type" value="Genomic_DNA"/>
</dbReference>
<keyword evidence="2" id="KW-1185">Reference proteome</keyword>
<dbReference type="Proteomes" id="UP001419268">
    <property type="component" value="Unassembled WGS sequence"/>
</dbReference>
<comment type="caution">
    <text evidence="1">The sequence shown here is derived from an EMBL/GenBank/DDBJ whole genome shotgun (WGS) entry which is preliminary data.</text>
</comment>
<dbReference type="AlphaFoldDB" id="A0AAP0P9K0"/>
<proteinExistence type="predicted"/>
<protein>
    <submittedName>
        <fullName evidence="1">Uncharacterized protein</fullName>
    </submittedName>
</protein>